<organism evidence="4 5">
    <name type="scientific">Brevundimonas staleyi</name>
    <dbReference type="NCBI Taxonomy" id="74326"/>
    <lineage>
        <taxon>Bacteria</taxon>
        <taxon>Pseudomonadati</taxon>
        <taxon>Pseudomonadota</taxon>
        <taxon>Alphaproteobacteria</taxon>
        <taxon>Caulobacterales</taxon>
        <taxon>Caulobacteraceae</taxon>
        <taxon>Brevundimonas</taxon>
    </lineage>
</organism>
<dbReference type="EMBL" id="JBHSLF010000025">
    <property type="protein sequence ID" value="MFC5344933.1"/>
    <property type="molecule type" value="Genomic_DNA"/>
</dbReference>
<dbReference type="CDD" id="cd02440">
    <property type="entry name" value="AdoMet_MTases"/>
    <property type="match status" value="1"/>
</dbReference>
<evidence type="ECO:0000259" key="3">
    <source>
        <dbReference type="Pfam" id="PF13649"/>
    </source>
</evidence>
<feature type="domain" description="Methyltransferase" evidence="3">
    <location>
        <begin position="51"/>
        <end position="138"/>
    </location>
</feature>
<keyword evidence="5" id="KW-1185">Reference proteome</keyword>
<proteinExistence type="predicted"/>
<gene>
    <name evidence="4" type="ORF">ACFPIE_13495</name>
</gene>
<accession>A0ABW0FX95</accession>
<dbReference type="PANTHER" id="PTHR43861">
    <property type="entry name" value="TRANS-ACONITATE 2-METHYLTRANSFERASE-RELATED"/>
    <property type="match status" value="1"/>
</dbReference>
<dbReference type="Proteomes" id="UP001596152">
    <property type="component" value="Unassembled WGS sequence"/>
</dbReference>
<reference evidence="5" key="1">
    <citation type="journal article" date="2019" name="Int. J. Syst. Evol. Microbiol.">
        <title>The Global Catalogue of Microorganisms (GCM) 10K type strain sequencing project: providing services to taxonomists for standard genome sequencing and annotation.</title>
        <authorList>
            <consortium name="The Broad Institute Genomics Platform"/>
            <consortium name="The Broad Institute Genome Sequencing Center for Infectious Disease"/>
            <person name="Wu L."/>
            <person name="Ma J."/>
        </authorList>
    </citation>
    <scope>NUCLEOTIDE SEQUENCE [LARGE SCALE GENOMIC DNA]</scope>
    <source>
        <strain evidence="5">JCM 12125</strain>
    </source>
</reference>
<dbReference type="RefSeq" id="WP_374038018.1">
    <property type="nucleotide sequence ID" value="NZ_CP169082.1"/>
</dbReference>
<comment type="caution">
    <text evidence="4">The sequence shown here is derived from an EMBL/GenBank/DDBJ whole genome shotgun (WGS) entry which is preliminary data.</text>
</comment>
<dbReference type="SUPFAM" id="SSF53335">
    <property type="entry name" value="S-adenosyl-L-methionine-dependent methyltransferases"/>
    <property type="match status" value="1"/>
</dbReference>
<keyword evidence="1" id="KW-0489">Methyltransferase</keyword>
<dbReference type="PANTHER" id="PTHR43861:SF1">
    <property type="entry name" value="TRANS-ACONITATE 2-METHYLTRANSFERASE"/>
    <property type="match status" value="1"/>
</dbReference>
<keyword evidence="2" id="KW-0808">Transferase</keyword>
<dbReference type="InterPro" id="IPR029063">
    <property type="entry name" value="SAM-dependent_MTases_sf"/>
</dbReference>
<evidence type="ECO:0000313" key="4">
    <source>
        <dbReference type="EMBL" id="MFC5344933.1"/>
    </source>
</evidence>
<dbReference type="Pfam" id="PF13649">
    <property type="entry name" value="Methyltransf_25"/>
    <property type="match status" value="1"/>
</dbReference>
<dbReference type="InterPro" id="IPR041698">
    <property type="entry name" value="Methyltransf_25"/>
</dbReference>
<name>A0ABW0FX95_9CAUL</name>
<protein>
    <submittedName>
        <fullName evidence="4">Trans-aconitate 2-methyltransferase</fullName>
    </submittedName>
</protein>
<evidence type="ECO:0000256" key="1">
    <source>
        <dbReference type="ARBA" id="ARBA00022603"/>
    </source>
</evidence>
<sequence length="204" mass="22048">MTGPEDAAADIVDLYDRRAADWVADRGRALTEADRIWLDRLAERLQPGDAVLDVGCGSGRPMAAALIERGFRLTGVDSSAGLIAHAKADLPEGRFIQADMRTLDLGEAFAGVLAWHSLFHLSPADQRIALPRLLAHAAPRASILFSSGPREGHVVGDWRGDPLYHGSLDPEAYETLLTSQGFVVESGVWAQDGSAWLAHRMDGR</sequence>
<dbReference type="Gene3D" id="3.40.50.150">
    <property type="entry name" value="Vaccinia Virus protein VP39"/>
    <property type="match status" value="1"/>
</dbReference>
<evidence type="ECO:0000313" key="5">
    <source>
        <dbReference type="Proteomes" id="UP001596152"/>
    </source>
</evidence>
<evidence type="ECO:0000256" key="2">
    <source>
        <dbReference type="ARBA" id="ARBA00022679"/>
    </source>
</evidence>